<keyword evidence="15" id="KW-0598">Phosphotransferase system</keyword>
<dbReference type="Pfam" id="PF05524">
    <property type="entry name" value="PEP-utilisers_N"/>
    <property type="match status" value="1"/>
</dbReference>
<evidence type="ECO:0000256" key="18">
    <source>
        <dbReference type="ARBA" id="ARBA00022842"/>
    </source>
</evidence>
<evidence type="ECO:0000256" key="19">
    <source>
        <dbReference type="ARBA" id="ARBA00046577"/>
    </source>
</evidence>
<comment type="catalytic activity">
    <reaction evidence="2">
        <text>dihydroxyacetone + phosphoenolpyruvate = dihydroxyacetone phosphate + pyruvate</text>
        <dbReference type="Rhea" id="RHEA:18381"/>
        <dbReference type="ChEBI" id="CHEBI:15361"/>
        <dbReference type="ChEBI" id="CHEBI:16016"/>
        <dbReference type="ChEBI" id="CHEBI:57642"/>
        <dbReference type="ChEBI" id="CHEBI:58702"/>
        <dbReference type="EC" id="2.7.1.121"/>
    </reaction>
</comment>
<evidence type="ECO:0000256" key="6">
    <source>
        <dbReference type="ARBA" id="ARBA00004496"/>
    </source>
</evidence>
<keyword evidence="12" id="KW-0963">Cytoplasm</keyword>
<dbReference type="PROSITE" id="PS00369">
    <property type="entry name" value="PTS_HPR_HIS"/>
    <property type="match status" value="1"/>
</dbReference>
<evidence type="ECO:0000256" key="10">
    <source>
        <dbReference type="ARBA" id="ARBA00020422"/>
    </source>
</evidence>
<dbReference type="NCBIfam" id="TIGR01417">
    <property type="entry name" value="PTS_I_fam"/>
    <property type="match status" value="1"/>
</dbReference>
<comment type="caution">
    <text evidence="23">The sequence shown here is derived from an EMBL/GenBank/DDBJ whole genome shotgun (WGS) entry which is preliminary data.</text>
</comment>
<keyword evidence="17" id="KW-0418">Kinase</keyword>
<evidence type="ECO:0000313" key="24">
    <source>
        <dbReference type="Proteomes" id="UP000609879"/>
    </source>
</evidence>
<dbReference type="InterPro" id="IPR036637">
    <property type="entry name" value="Phosphohistidine_dom_sf"/>
</dbReference>
<evidence type="ECO:0000256" key="17">
    <source>
        <dbReference type="ARBA" id="ARBA00022777"/>
    </source>
</evidence>
<dbReference type="InterPro" id="IPR006318">
    <property type="entry name" value="PTS_EI-like"/>
</dbReference>
<dbReference type="InterPro" id="IPR036618">
    <property type="entry name" value="PtsI_HPr-bd_sf"/>
</dbReference>
<evidence type="ECO:0000259" key="21">
    <source>
        <dbReference type="PROSITE" id="PS51096"/>
    </source>
</evidence>
<keyword evidence="16" id="KW-0479">Metal-binding</keyword>
<dbReference type="PRINTS" id="PR00107">
    <property type="entry name" value="PHOSPHOCPHPR"/>
</dbReference>
<dbReference type="PRINTS" id="PR01736">
    <property type="entry name" value="PHPHTRNFRASE"/>
</dbReference>
<organism evidence="23 24">
    <name type="scientific">Paractinoplanes deccanensis</name>
    <dbReference type="NCBI Taxonomy" id="113561"/>
    <lineage>
        <taxon>Bacteria</taxon>
        <taxon>Bacillati</taxon>
        <taxon>Actinomycetota</taxon>
        <taxon>Actinomycetes</taxon>
        <taxon>Micromonosporales</taxon>
        <taxon>Micromonosporaceae</taxon>
        <taxon>Paractinoplanes</taxon>
    </lineage>
</organism>
<feature type="domain" description="PTS EIIA type-4" evidence="21">
    <location>
        <begin position="1"/>
        <end position="135"/>
    </location>
</feature>
<dbReference type="Pfam" id="PF03610">
    <property type="entry name" value="EIIA-man"/>
    <property type="match status" value="1"/>
</dbReference>
<sequence length="785" mass="80065">MVGLVVVSHSRPLARAAVALAAEMTKGRPLAVEIAAGLDDLDEQTYGTDALAITEAITAADSGDGVVVLMDLGSAVLSAETALELLDDEVREKVVLCPAPLVEGLIAATVAAASGAGRDEVAAEAMAGLAGKESQLGPAPSSASPSLPQEHDGLSATVTVSHPHGLHARPAARLVAEARSFDGALVQLRNATTGSGWVPATSLSRVATLGALQGHDVEIRASGVRAREALGRVAALVVADEASLSTGAVGPTAASPGVAVGPAVHLRETPINLPDHPSLGPEPERQRLTQALDETRRAIAQIRSAEPGIFDAHLLLLDDLVPAADSLIAQGLPAPRAWQTATTDLAADFDSLTDPYQRARAADVRAVGDQVLRALIGAPAPAVTTDAPTGDDAPPAAAGGGVLIAADLTPARAALLDPSRVAGVLLAAGSPTSHAAILIRTRGLPAVVGAGPDVLDIPAGTEIALDGTAGEFAVAPPPPVLASFRERASHEAALRTAARSHASEPAVTVDGVTVAVGANIGDVGDARAAAANGADLAGLVRTEFLFQDRATAPGVDEQVAVYRRIAEALGGRRVTLRTLDAGSDKPVPYLPAPAEANPFLGVRGLRLSLLHPDVFADQLLAVVRVAREAPVSLMFPMVTTVDELRRARLLLDEAVARDGAGRPPDLRVGMMVEVPAAALRAADFVPYADFLSVGTNDLTQYTLAAERGNAALASLASGLDPAVERLVGEVCRAAGDRVPVAVCGELAADERAVPRLLAAGVRQLSVAPALVPLVKQTVRCVEVPR</sequence>
<evidence type="ECO:0000256" key="20">
    <source>
        <dbReference type="SAM" id="MobiDB-lite"/>
    </source>
</evidence>
<keyword evidence="14" id="KW-0808">Transferase</keyword>
<keyword evidence="11" id="KW-0813">Transport</keyword>
<dbReference type="InterPro" id="IPR012844">
    <property type="entry name" value="DhaM_N"/>
</dbReference>
<dbReference type="SUPFAM" id="SSF55594">
    <property type="entry name" value="HPr-like"/>
    <property type="match status" value="1"/>
</dbReference>
<dbReference type="SUPFAM" id="SSF47831">
    <property type="entry name" value="Enzyme I of the PEP:sugar phosphotransferase system HPr-binding (sub)domain"/>
    <property type="match status" value="1"/>
</dbReference>
<keyword evidence="18" id="KW-0460">Magnesium</keyword>
<evidence type="ECO:0000256" key="13">
    <source>
        <dbReference type="ARBA" id="ARBA00022597"/>
    </source>
</evidence>
<dbReference type="Pfam" id="PF02896">
    <property type="entry name" value="PEP-utilizers_C"/>
    <property type="match status" value="1"/>
</dbReference>
<comment type="subunit">
    <text evidence="19">Homodimer. The dihydroxyacetone kinase complex is composed of a homodimer of DhaM, a homodimer of DhaK and the subunit DhaL.</text>
</comment>
<dbReference type="RefSeq" id="WP_203761516.1">
    <property type="nucleotide sequence ID" value="NZ_BAAABO010000027.1"/>
</dbReference>
<dbReference type="InterPro" id="IPR008279">
    <property type="entry name" value="PEP-util_enz_mobile_dom"/>
</dbReference>
<comment type="subcellular location">
    <subcellularLocation>
        <location evidence="6">Cytoplasm</location>
    </subcellularLocation>
</comment>
<dbReference type="InterPro" id="IPR050499">
    <property type="entry name" value="PEP-utilizing_PTS_enzyme"/>
</dbReference>
<evidence type="ECO:0000256" key="14">
    <source>
        <dbReference type="ARBA" id="ARBA00022679"/>
    </source>
</evidence>
<evidence type="ECO:0000256" key="2">
    <source>
        <dbReference type="ARBA" id="ARBA00001113"/>
    </source>
</evidence>
<dbReference type="InterPro" id="IPR023151">
    <property type="entry name" value="PEP_util_CS"/>
</dbReference>
<dbReference type="SUPFAM" id="SSF52009">
    <property type="entry name" value="Phosphohistidine domain"/>
    <property type="match status" value="1"/>
</dbReference>
<dbReference type="EC" id="2.7.3.9" evidence="9"/>
<accession>A0ABQ3Y0R3</accession>
<dbReference type="InterPro" id="IPR000032">
    <property type="entry name" value="HPr-like"/>
</dbReference>
<comment type="similarity">
    <text evidence="7">Belongs to the PEP-utilizing enzyme family.</text>
</comment>
<feature type="region of interest" description="Disordered" evidence="20">
    <location>
        <begin position="132"/>
        <end position="152"/>
    </location>
</feature>
<dbReference type="InterPro" id="IPR015813">
    <property type="entry name" value="Pyrv/PenolPyrv_kinase-like_dom"/>
</dbReference>
<feature type="compositionally biased region" description="Low complexity" evidence="20">
    <location>
        <begin position="134"/>
        <end position="148"/>
    </location>
</feature>
<evidence type="ECO:0000313" key="23">
    <source>
        <dbReference type="EMBL" id="GID73596.1"/>
    </source>
</evidence>
<evidence type="ECO:0000256" key="4">
    <source>
        <dbReference type="ARBA" id="ARBA00002788"/>
    </source>
</evidence>
<name>A0ABQ3Y0R3_9ACTN</name>
<dbReference type="PANTHER" id="PTHR46244:SF6">
    <property type="entry name" value="PHOSPHOENOLPYRUVATE-PROTEIN PHOSPHOTRANSFERASE"/>
    <property type="match status" value="1"/>
</dbReference>
<evidence type="ECO:0000256" key="15">
    <source>
        <dbReference type="ARBA" id="ARBA00022683"/>
    </source>
</evidence>
<dbReference type="PROSITE" id="PS00742">
    <property type="entry name" value="PEP_ENZYMES_2"/>
    <property type="match status" value="1"/>
</dbReference>
<evidence type="ECO:0000259" key="22">
    <source>
        <dbReference type="PROSITE" id="PS51350"/>
    </source>
</evidence>
<dbReference type="PROSITE" id="PS51350">
    <property type="entry name" value="PTS_HPR_DOM"/>
    <property type="match status" value="1"/>
</dbReference>
<dbReference type="InterPro" id="IPR036662">
    <property type="entry name" value="PTS_EIIA_man-typ_sf"/>
</dbReference>
<comment type="function">
    <text evidence="4">Component of the dihydroxyacetone kinase complex, which is responsible for the phosphoenolpyruvate (PEP)-dependent phosphorylation of dihydroxyacetone. DhaM serves as the phosphoryl donor. Is phosphorylated by phosphoenolpyruvate in an EI- and HPr-dependent reaction, and a phosphorelay system on histidine residues finally leads to phosphoryl transfer to DhaL and dihydroxyacetone.</text>
</comment>
<comment type="function">
    <text evidence="5">General (non sugar-specific) component of the phosphoenolpyruvate-dependent sugar phosphotransferase system (sugar PTS). This major carbohydrate active-transport system catalyzes the phosphorylation of incoming sugar substrates concomitantly with their translocation across the cell membrane. The phosphoryl group from phosphoenolpyruvate (PEP) is transferred to the phosphoryl carrier protein HPr by enzyme I. Phospho-HPr then transfers it to the PTS EIIA domain.</text>
</comment>
<dbReference type="Proteomes" id="UP000609879">
    <property type="component" value="Unassembled WGS sequence"/>
</dbReference>
<dbReference type="CDD" id="cd00367">
    <property type="entry name" value="PTS-HPr_like"/>
    <property type="match status" value="1"/>
</dbReference>
<evidence type="ECO:0000256" key="1">
    <source>
        <dbReference type="ARBA" id="ARBA00000683"/>
    </source>
</evidence>
<dbReference type="InterPro" id="IPR001020">
    <property type="entry name" value="PTS_HPr_His_P_site"/>
</dbReference>
<evidence type="ECO:0000256" key="5">
    <source>
        <dbReference type="ARBA" id="ARBA00003681"/>
    </source>
</evidence>
<dbReference type="SUPFAM" id="SSF53062">
    <property type="entry name" value="PTS system fructose IIA component-like"/>
    <property type="match status" value="1"/>
</dbReference>
<evidence type="ECO:0000256" key="16">
    <source>
        <dbReference type="ARBA" id="ARBA00022723"/>
    </source>
</evidence>
<protein>
    <recommendedName>
        <fullName evidence="10">Phosphocarrier protein HPr</fullName>
        <ecNumber evidence="8">2.7.1.121</ecNumber>
        <ecNumber evidence="9">2.7.3.9</ecNumber>
    </recommendedName>
</protein>
<gene>
    <name evidence="23" type="ORF">Ade02nite_22370</name>
</gene>
<dbReference type="Gene3D" id="1.10.274.10">
    <property type="entry name" value="PtsI, HPr-binding domain"/>
    <property type="match status" value="1"/>
</dbReference>
<keyword evidence="13" id="KW-0762">Sugar transport</keyword>
<evidence type="ECO:0000256" key="12">
    <source>
        <dbReference type="ARBA" id="ARBA00022490"/>
    </source>
</evidence>
<dbReference type="EC" id="2.7.1.121" evidence="8"/>
<evidence type="ECO:0000256" key="8">
    <source>
        <dbReference type="ARBA" id="ARBA00012095"/>
    </source>
</evidence>
<evidence type="ECO:0000256" key="7">
    <source>
        <dbReference type="ARBA" id="ARBA00007837"/>
    </source>
</evidence>
<dbReference type="NCBIfam" id="TIGR02364">
    <property type="entry name" value="dha_pts"/>
    <property type="match status" value="1"/>
</dbReference>
<dbReference type="InterPro" id="IPR040442">
    <property type="entry name" value="Pyrv_kinase-like_dom_sf"/>
</dbReference>
<evidence type="ECO:0000256" key="11">
    <source>
        <dbReference type="ARBA" id="ARBA00022448"/>
    </source>
</evidence>
<dbReference type="Pfam" id="PF00381">
    <property type="entry name" value="PTS-HPr"/>
    <property type="match status" value="1"/>
</dbReference>
<dbReference type="InterPro" id="IPR000121">
    <property type="entry name" value="PEP_util_C"/>
</dbReference>
<evidence type="ECO:0000256" key="9">
    <source>
        <dbReference type="ARBA" id="ARBA00012232"/>
    </source>
</evidence>
<dbReference type="Pfam" id="PF00391">
    <property type="entry name" value="PEP-utilizers"/>
    <property type="match status" value="1"/>
</dbReference>
<dbReference type="InterPro" id="IPR004701">
    <property type="entry name" value="PTS_EIIA_man-typ"/>
</dbReference>
<dbReference type="InterPro" id="IPR035895">
    <property type="entry name" value="HPr-like_sf"/>
</dbReference>
<evidence type="ECO:0000256" key="3">
    <source>
        <dbReference type="ARBA" id="ARBA00001946"/>
    </source>
</evidence>
<keyword evidence="24" id="KW-1185">Reference proteome</keyword>
<dbReference type="EMBL" id="BOMI01000037">
    <property type="protein sequence ID" value="GID73596.1"/>
    <property type="molecule type" value="Genomic_DNA"/>
</dbReference>
<reference evidence="23 24" key="1">
    <citation type="submission" date="2021-01" db="EMBL/GenBank/DDBJ databases">
        <title>Whole genome shotgun sequence of Actinoplanes deccanensis NBRC 13994.</title>
        <authorList>
            <person name="Komaki H."/>
            <person name="Tamura T."/>
        </authorList>
    </citation>
    <scope>NUCLEOTIDE SEQUENCE [LARGE SCALE GENOMIC DNA]</scope>
    <source>
        <strain evidence="23 24">NBRC 13994</strain>
    </source>
</reference>
<comment type="cofactor">
    <cofactor evidence="3">
        <name>Mg(2+)</name>
        <dbReference type="ChEBI" id="CHEBI:18420"/>
    </cofactor>
</comment>
<dbReference type="PANTHER" id="PTHR46244">
    <property type="entry name" value="PHOSPHOENOLPYRUVATE-PROTEIN PHOSPHOTRANSFERASE"/>
    <property type="match status" value="1"/>
</dbReference>
<dbReference type="Gene3D" id="3.20.20.60">
    <property type="entry name" value="Phosphoenolpyruvate-binding domains"/>
    <property type="match status" value="1"/>
</dbReference>
<dbReference type="PROSITE" id="PS51096">
    <property type="entry name" value="PTS_EIIA_TYPE_4"/>
    <property type="match status" value="1"/>
</dbReference>
<dbReference type="Gene3D" id="3.50.30.10">
    <property type="entry name" value="Phosphohistidine domain"/>
    <property type="match status" value="1"/>
</dbReference>
<dbReference type="SUPFAM" id="SSF51621">
    <property type="entry name" value="Phosphoenolpyruvate/pyruvate domain"/>
    <property type="match status" value="1"/>
</dbReference>
<dbReference type="InterPro" id="IPR008731">
    <property type="entry name" value="PTS_EIN"/>
</dbReference>
<comment type="catalytic activity">
    <reaction evidence="1">
        <text>L-histidyl-[protein] + phosphoenolpyruvate = N(pros)-phospho-L-histidyl-[protein] + pyruvate</text>
        <dbReference type="Rhea" id="RHEA:23880"/>
        <dbReference type="Rhea" id="RHEA-COMP:9745"/>
        <dbReference type="Rhea" id="RHEA-COMP:9746"/>
        <dbReference type="ChEBI" id="CHEBI:15361"/>
        <dbReference type="ChEBI" id="CHEBI:29979"/>
        <dbReference type="ChEBI" id="CHEBI:58702"/>
        <dbReference type="ChEBI" id="CHEBI:64837"/>
        <dbReference type="EC" id="2.7.3.9"/>
    </reaction>
</comment>
<dbReference type="Gene3D" id="3.30.1340.10">
    <property type="entry name" value="HPr-like"/>
    <property type="match status" value="1"/>
</dbReference>
<dbReference type="Gene3D" id="3.40.50.510">
    <property type="entry name" value="Phosphotransferase system, mannose-type IIA component"/>
    <property type="match status" value="1"/>
</dbReference>
<proteinExistence type="inferred from homology"/>
<feature type="domain" description="HPr" evidence="22">
    <location>
        <begin position="153"/>
        <end position="245"/>
    </location>
</feature>